<organism evidence="3 4">
    <name type="scientific">Desulfobacter postgatei</name>
    <dbReference type="NCBI Taxonomy" id="2293"/>
    <lineage>
        <taxon>Bacteria</taxon>
        <taxon>Pseudomonadati</taxon>
        <taxon>Thermodesulfobacteriota</taxon>
        <taxon>Desulfobacteria</taxon>
        <taxon>Desulfobacterales</taxon>
        <taxon>Desulfobacteraceae</taxon>
        <taxon>Desulfobacter</taxon>
    </lineage>
</organism>
<dbReference type="AlphaFoldDB" id="A0A2G6MPZ9"/>
<sequence length="216" mass="24579">MAGKKSEKMDALFEKIGELTKIQRLLIWLGTLGLVGVGFYFLLLSPKFDALAAAREELEKQTNLLSTYKIKARDLEKVEAQMSQVQEQFNIAMTALPDKKELPSLLDEISKAGRDAGLEVQLFEPQSMVTKDFYTEIPFSMTVAGRYHQMAEFFYRVAGLNRVVNIPTIDLSRISGKEAAGRNIIQMKCTAVTYMFVEPKDDNNKDSKRKKKRKKR</sequence>
<keyword evidence="1" id="KW-0175">Coiled coil</keyword>
<feature type="coiled-coil region" evidence="1">
    <location>
        <begin position="51"/>
        <end position="95"/>
    </location>
</feature>
<name>A0A2G6MPZ9_9BACT</name>
<dbReference type="Pfam" id="PF04350">
    <property type="entry name" value="PilO"/>
    <property type="match status" value="1"/>
</dbReference>
<feature type="transmembrane region" description="Helical" evidence="2">
    <location>
        <begin position="25"/>
        <end position="43"/>
    </location>
</feature>
<dbReference type="EMBL" id="PDTI01000059">
    <property type="protein sequence ID" value="PIE62178.1"/>
    <property type="molecule type" value="Genomic_DNA"/>
</dbReference>
<dbReference type="Proteomes" id="UP000231203">
    <property type="component" value="Unassembled WGS sequence"/>
</dbReference>
<comment type="caution">
    <text evidence="3">The sequence shown here is derived from an EMBL/GenBank/DDBJ whole genome shotgun (WGS) entry which is preliminary data.</text>
</comment>
<accession>A0A2G6MPZ9</accession>
<keyword evidence="2" id="KW-0812">Transmembrane</keyword>
<dbReference type="PANTHER" id="PTHR39555:SF1">
    <property type="entry name" value="TYPE IV PILUS INNER MEMBRANE COMPONENT PILO"/>
    <property type="match status" value="1"/>
</dbReference>
<protein>
    <submittedName>
        <fullName evidence="3">Pilus assembly protein PilO</fullName>
    </submittedName>
</protein>
<dbReference type="Gene3D" id="3.30.70.60">
    <property type="match status" value="1"/>
</dbReference>
<keyword evidence="2" id="KW-0472">Membrane</keyword>
<dbReference type="InterPro" id="IPR007445">
    <property type="entry name" value="PilO"/>
</dbReference>
<gene>
    <name evidence="3" type="ORF">CSA25_06375</name>
</gene>
<proteinExistence type="predicted"/>
<dbReference type="GO" id="GO:0043683">
    <property type="term" value="P:type IV pilus assembly"/>
    <property type="evidence" value="ECO:0007669"/>
    <property type="project" value="InterPro"/>
</dbReference>
<reference evidence="3 4" key="1">
    <citation type="submission" date="2017-10" db="EMBL/GenBank/DDBJ databases">
        <title>Novel microbial diversity and functional potential in the marine mammal oral microbiome.</title>
        <authorList>
            <person name="Dudek N.K."/>
            <person name="Sun C.L."/>
            <person name="Burstein D."/>
            <person name="Kantor R.S."/>
            <person name="Aliaga Goltsman D.S."/>
            <person name="Bik E.M."/>
            <person name="Thomas B.C."/>
            <person name="Banfield J.F."/>
            <person name="Relman D.A."/>
        </authorList>
    </citation>
    <scope>NUCLEOTIDE SEQUENCE [LARGE SCALE GENOMIC DNA]</scope>
    <source>
        <strain evidence="3">DOLJORAL78_47_202</strain>
    </source>
</reference>
<evidence type="ECO:0000256" key="2">
    <source>
        <dbReference type="SAM" id="Phobius"/>
    </source>
</evidence>
<dbReference type="InterPro" id="IPR014717">
    <property type="entry name" value="Transl_elong_EF1B/ribsomal_bS6"/>
</dbReference>
<evidence type="ECO:0000313" key="4">
    <source>
        <dbReference type="Proteomes" id="UP000231203"/>
    </source>
</evidence>
<evidence type="ECO:0000256" key="1">
    <source>
        <dbReference type="SAM" id="Coils"/>
    </source>
</evidence>
<keyword evidence="2" id="KW-1133">Transmembrane helix</keyword>
<dbReference type="GO" id="GO:0043107">
    <property type="term" value="P:type IV pilus-dependent motility"/>
    <property type="evidence" value="ECO:0007669"/>
    <property type="project" value="InterPro"/>
</dbReference>
<dbReference type="PANTHER" id="PTHR39555">
    <property type="entry name" value="FIMBRIAL ASSEMBLY PROTEIN PILO-LIKE PROTEIN-RELATED"/>
    <property type="match status" value="1"/>
</dbReference>
<evidence type="ECO:0000313" key="3">
    <source>
        <dbReference type="EMBL" id="PIE62178.1"/>
    </source>
</evidence>